<organism evidence="5 6">
    <name type="scientific">Xylaria grammica</name>
    <dbReference type="NCBI Taxonomy" id="363999"/>
    <lineage>
        <taxon>Eukaryota</taxon>
        <taxon>Fungi</taxon>
        <taxon>Dikarya</taxon>
        <taxon>Ascomycota</taxon>
        <taxon>Pezizomycotina</taxon>
        <taxon>Sordariomycetes</taxon>
        <taxon>Xylariomycetidae</taxon>
        <taxon>Xylariales</taxon>
        <taxon>Xylariaceae</taxon>
        <taxon>Xylaria</taxon>
    </lineage>
</organism>
<dbReference type="InterPro" id="IPR051229">
    <property type="entry name" value="ALYREF_mRNA_export"/>
</dbReference>
<evidence type="ECO:0000313" key="6">
    <source>
        <dbReference type="Proteomes" id="UP000286045"/>
    </source>
</evidence>
<evidence type="ECO:0000256" key="3">
    <source>
        <dbReference type="SAM" id="MobiDB-lite"/>
    </source>
</evidence>
<dbReference type="GO" id="GO:0003729">
    <property type="term" value="F:mRNA binding"/>
    <property type="evidence" value="ECO:0007669"/>
    <property type="project" value="TreeGrafter"/>
</dbReference>
<feature type="compositionally biased region" description="Basic and acidic residues" evidence="3">
    <location>
        <begin position="224"/>
        <end position="235"/>
    </location>
</feature>
<dbReference type="GO" id="GO:0005634">
    <property type="term" value="C:nucleus"/>
    <property type="evidence" value="ECO:0007669"/>
    <property type="project" value="TreeGrafter"/>
</dbReference>
<dbReference type="InterPro" id="IPR025715">
    <property type="entry name" value="FoP_C"/>
</dbReference>
<dbReference type="AlphaFoldDB" id="A0A439D1E7"/>
<dbReference type="SMART" id="SM00360">
    <property type="entry name" value="RRM"/>
    <property type="match status" value="1"/>
</dbReference>
<evidence type="ECO:0000259" key="4">
    <source>
        <dbReference type="PROSITE" id="PS50102"/>
    </source>
</evidence>
<proteinExistence type="predicted"/>
<evidence type="ECO:0000256" key="1">
    <source>
        <dbReference type="ARBA" id="ARBA00022884"/>
    </source>
</evidence>
<evidence type="ECO:0000256" key="2">
    <source>
        <dbReference type="PROSITE-ProRule" id="PRU00176"/>
    </source>
</evidence>
<dbReference type="Pfam" id="PF00076">
    <property type="entry name" value="RRM_1"/>
    <property type="match status" value="1"/>
</dbReference>
<keyword evidence="6" id="KW-1185">Reference proteome</keyword>
<sequence length="279" mass="30807">MDRSLDEIVAESQENAVTVPDVVAVAEADNPANVILIRAMALERDWVHDKFEGFHSRDRARNPRRRRSPEPAQDGGGTKIRVENLHYDLSESDLDGLFSKIGPVVKLELLYDRAGRSEGVAFVTYRSRDDALDAIREFNGANAKGQPIRMSIISSAPRRNPFDNVSRPLAERITRPRSLSPNDRGIDRYVPEGGRRSHSPRPRRRGRRAGARRDNGGENTGRSAGRDGRPKKTQEELDAEMADYFDKSGGNVAGAAATTTSANDAQTKAQASDDVDMIE</sequence>
<dbReference type="PROSITE" id="PS50102">
    <property type="entry name" value="RRM"/>
    <property type="match status" value="1"/>
</dbReference>
<dbReference type="Proteomes" id="UP000286045">
    <property type="component" value="Unassembled WGS sequence"/>
</dbReference>
<feature type="domain" description="RRM" evidence="4">
    <location>
        <begin position="78"/>
        <end position="155"/>
    </location>
</feature>
<reference evidence="5 6" key="1">
    <citation type="submission" date="2018-12" db="EMBL/GenBank/DDBJ databases">
        <title>Draft genome sequence of Xylaria grammica IHI A82.</title>
        <authorList>
            <person name="Buettner E."/>
            <person name="Kellner H."/>
        </authorList>
    </citation>
    <scope>NUCLEOTIDE SEQUENCE [LARGE SCALE GENOMIC DNA]</scope>
    <source>
        <strain evidence="5 6">IHI A82</strain>
    </source>
</reference>
<feature type="compositionally biased region" description="Low complexity" evidence="3">
    <location>
        <begin position="253"/>
        <end position="267"/>
    </location>
</feature>
<name>A0A439D1E7_9PEZI</name>
<dbReference type="EMBL" id="RYZI01000213">
    <property type="protein sequence ID" value="RWA08206.1"/>
    <property type="molecule type" value="Genomic_DNA"/>
</dbReference>
<dbReference type="InterPro" id="IPR000504">
    <property type="entry name" value="RRM_dom"/>
</dbReference>
<feature type="compositionally biased region" description="Basic residues" evidence="3">
    <location>
        <begin position="196"/>
        <end position="210"/>
    </location>
</feature>
<dbReference type="Pfam" id="PF13865">
    <property type="entry name" value="FoP_duplication"/>
    <property type="match status" value="1"/>
</dbReference>
<dbReference type="STRING" id="363999.A0A439D1E7"/>
<protein>
    <recommendedName>
        <fullName evidence="4">RRM domain-containing protein</fullName>
    </recommendedName>
</protein>
<dbReference type="InterPro" id="IPR012677">
    <property type="entry name" value="Nucleotide-bd_a/b_plait_sf"/>
</dbReference>
<dbReference type="InterPro" id="IPR035979">
    <property type="entry name" value="RBD_domain_sf"/>
</dbReference>
<feature type="compositionally biased region" description="Basic and acidic residues" evidence="3">
    <location>
        <begin position="184"/>
        <end position="195"/>
    </location>
</feature>
<dbReference type="PANTHER" id="PTHR19965">
    <property type="entry name" value="RNA AND EXPORT FACTOR BINDING PROTEIN"/>
    <property type="match status" value="1"/>
</dbReference>
<keyword evidence="1 2" id="KW-0694">RNA-binding</keyword>
<dbReference type="Gene3D" id="3.30.70.330">
    <property type="match status" value="1"/>
</dbReference>
<feature type="region of interest" description="Disordered" evidence="3">
    <location>
        <begin position="153"/>
        <end position="279"/>
    </location>
</feature>
<dbReference type="SMART" id="SM01218">
    <property type="entry name" value="FoP_duplication"/>
    <property type="match status" value="1"/>
</dbReference>
<dbReference type="PANTHER" id="PTHR19965:SF82">
    <property type="entry name" value="THO COMPLEX SUBUNIT 4"/>
    <property type="match status" value="1"/>
</dbReference>
<dbReference type="CDD" id="cd12418">
    <property type="entry name" value="RRM_Aly_REF_like"/>
    <property type="match status" value="1"/>
</dbReference>
<accession>A0A439D1E7</accession>
<comment type="caution">
    <text evidence="5">The sequence shown here is derived from an EMBL/GenBank/DDBJ whole genome shotgun (WGS) entry which is preliminary data.</text>
</comment>
<evidence type="ECO:0000313" key="5">
    <source>
        <dbReference type="EMBL" id="RWA08206.1"/>
    </source>
</evidence>
<feature type="region of interest" description="Disordered" evidence="3">
    <location>
        <begin position="57"/>
        <end position="78"/>
    </location>
</feature>
<dbReference type="SUPFAM" id="SSF54928">
    <property type="entry name" value="RNA-binding domain, RBD"/>
    <property type="match status" value="1"/>
</dbReference>
<gene>
    <name evidence="5" type="ORF">EKO27_g6902</name>
</gene>